<feature type="transmembrane region" description="Helical" evidence="5">
    <location>
        <begin position="6"/>
        <end position="28"/>
    </location>
</feature>
<feature type="transmembrane region" description="Helical" evidence="5">
    <location>
        <begin position="119"/>
        <end position="137"/>
    </location>
</feature>
<feature type="transmembrane region" description="Helical" evidence="5">
    <location>
        <begin position="68"/>
        <end position="87"/>
    </location>
</feature>
<gene>
    <name evidence="6" type="ORF">GCM10011380_03030</name>
</gene>
<sequence length="139" mass="14992">MMTDPAAMPVELLILGASVLLLLVHLGIQGQSATRERGVAWNAGPRDEAVPPLGRLAGRAERARDNFLETYPAFIALALALVLASRTGDVGTLGAWIWIGARVVYLPLYLLGIPYLRSLVWLVSIAGLLLMLARLFGFV</sequence>
<dbReference type="GO" id="GO:0016020">
    <property type="term" value="C:membrane"/>
    <property type="evidence" value="ECO:0007669"/>
    <property type="project" value="UniProtKB-SubCell"/>
</dbReference>
<evidence type="ECO:0000313" key="7">
    <source>
        <dbReference type="Proteomes" id="UP000623067"/>
    </source>
</evidence>
<evidence type="ECO:0000256" key="3">
    <source>
        <dbReference type="ARBA" id="ARBA00022989"/>
    </source>
</evidence>
<dbReference type="PANTHER" id="PTHR35371:SF1">
    <property type="entry name" value="BLR7753 PROTEIN"/>
    <property type="match status" value="1"/>
</dbReference>
<dbReference type="InterPro" id="IPR001129">
    <property type="entry name" value="Membr-assoc_MAPEG"/>
</dbReference>
<dbReference type="AlphaFoldDB" id="A0A916SUT2"/>
<dbReference type="RefSeq" id="WP_229664296.1">
    <property type="nucleotide sequence ID" value="NZ_BMIH01000001.1"/>
</dbReference>
<dbReference type="Pfam" id="PF01124">
    <property type="entry name" value="MAPEG"/>
    <property type="match status" value="1"/>
</dbReference>
<comment type="caution">
    <text evidence="6">The sequence shown here is derived from an EMBL/GenBank/DDBJ whole genome shotgun (WGS) entry which is preliminary data.</text>
</comment>
<reference evidence="6" key="2">
    <citation type="submission" date="2020-09" db="EMBL/GenBank/DDBJ databases">
        <authorList>
            <person name="Sun Q."/>
            <person name="Zhou Y."/>
        </authorList>
    </citation>
    <scope>NUCLEOTIDE SEQUENCE</scope>
    <source>
        <strain evidence="6">CGMCC 1.15330</strain>
    </source>
</reference>
<organism evidence="6 7">
    <name type="scientific">Sphingomonas metalli</name>
    <dbReference type="NCBI Taxonomy" id="1779358"/>
    <lineage>
        <taxon>Bacteria</taxon>
        <taxon>Pseudomonadati</taxon>
        <taxon>Pseudomonadota</taxon>
        <taxon>Alphaproteobacteria</taxon>
        <taxon>Sphingomonadales</taxon>
        <taxon>Sphingomonadaceae</taxon>
        <taxon>Sphingomonas</taxon>
    </lineage>
</organism>
<reference evidence="6" key="1">
    <citation type="journal article" date="2014" name="Int. J. Syst. Evol. Microbiol.">
        <title>Complete genome sequence of Corynebacterium casei LMG S-19264T (=DSM 44701T), isolated from a smear-ripened cheese.</title>
        <authorList>
            <consortium name="US DOE Joint Genome Institute (JGI-PGF)"/>
            <person name="Walter F."/>
            <person name="Albersmeier A."/>
            <person name="Kalinowski J."/>
            <person name="Ruckert C."/>
        </authorList>
    </citation>
    <scope>NUCLEOTIDE SEQUENCE</scope>
    <source>
        <strain evidence="6">CGMCC 1.15330</strain>
    </source>
</reference>
<dbReference type="Gene3D" id="1.20.120.550">
    <property type="entry name" value="Membrane associated eicosanoid/glutathione metabolism-like domain"/>
    <property type="match status" value="1"/>
</dbReference>
<proteinExistence type="predicted"/>
<evidence type="ECO:0000313" key="6">
    <source>
        <dbReference type="EMBL" id="GGB16947.1"/>
    </source>
</evidence>
<keyword evidence="2 5" id="KW-0812">Transmembrane</keyword>
<evidence type="ECO:0000256" key="2">
    <source>
        <dbReference type="ARBA" id="ARBA00022692"/>
    </source>
</evidence>
<keyword evidence="4 5" id="KW-0472">Membrane</keyword>
<dbReference type="EMBL" id="BMIH01000001">
    <property type="protein sequence ID" value="GGB16947.1"/>
    <property type="molecule type" value="Genomic_DNA"/>
</dbReference>
<name>A0A916SUT2_9SPHN</name>
<dbReference type="SUPFAM" id="SSF161084">
    <property type="entry name" value="MAPEG domain-like"/>
    <property type="match status" value="1"/>
</dbReference>
<keyword evidence="3 5" id="KW-1133">Transmembrane helix</keyword>
<feature type="transmembrane region" description="Helical" evidence="5">
    <location>
        <begin position="93"/>
        <end position="112"/>
    </location>
</feature>
<evidence type="ECO:0000256" key="4">
    <source>
        <dbReference type="ARBA" id="ARBA00023136"/>
    </source>
</evidence>
<protein>
    <submittedName>
        <fullName evidence="6">Membrane protein</fullName>
    </submittedName>
</protein>
<dbReference type="PANTHER" id="PTHR35371">
    <property type="entry name" value="INNER MEMBRANE PROTEIN"/>
    <property type="match status" value="1"/>
</dbReference>
<evidence type="ECO:0000256" key="1">
    <source>
        <dbReference type="ARBA" id="ARBA00004370"/>
    </source>
</evidence>
<accession>A0A916SUT2</accession>
<keyword evidence="7" id="KW-1185">Reference proteome</keyword>
<comment type="subcellular location">
    <subcellularLocation>
        <location evidence="1">Membrane</location>
    </subcellularLocation>
</comment>
<dbReference type="Proteomes" id="UP000623067">
    <property type="component" value="Unassembled WGS sequence"/>
</dbReference>
<dbReference type="InterPro" id="IPR023352">
    <property type="entry name" value="MAPEG-like_dom_sf"/>
</dbReference>
<evidence type="ECO:0000256" key="5">
    <source>
        <dbReference type="SAM" id="Phobius"/>
    </source>
</evidence>